<dbReference type="InterPro" id="IPR036366">
    <property type="entry name" value="PGBDSf"/>
</dbReference>
<keyword evidence="2" id="KW-1185">Reference proteome</keyword>
<reference evidence="1" key="1">
    <citation type="submission" date="2022-02" db="EMBL/GenBank/DDBJ databases">
        <authorList>
            <person name="Lee M."/>
            <person name="Kim S.-J."/>
            <person name="Jung M.-Y."/>
        </authorList>
    </citation>
    <scope>NUCLEOTIDE SEQUENCE</scope>
    <source>
        <strain evidence="1">JHP9</strain>
    </source>
</reference>
<accession>A0ABT0R4L4</accession>
<protein>
    <submittedName>
        <fullName evidence="1">N-acetylmuramoyl-L-alanine amidase</fullName>
    </submittedName>
</protein>
<dbReference type="InterPro" id="IPR036505">
    <property type="entry name" value="Amidase/PGRP_sf"/>
</dbReference>
<dbReference type="Gene3D" id="3.40.80.10">
    <property type="entry name" value="Peptidoglycan recognition protein-like"/>
    <property type="match status" value="1"/>
</dbReference>
<dbReference type="SUPFAM" id="SSF47090">
    <property type="entry name" value="PGBD-like"/>
    <property type="match status" value="1"/>
</dbReference>
<evidence type="ECO:0000313" key="1">
    <source>
        <dbReference type="EMBL" id="MCL6424358.1"/>
    </source>
</evidence>
<dbReference type="Proteomes" id="UP001203761">
    <property type="component" value="Unassembled WGS sequence"/>
</dbReference>
<comment type="caution">
    <text evidence="1">The sequence shown here is derived from an EMBL/GenBank/DDBJ whole genome shotgun (WGS) entry which is preliminary data.</text>
</comment>
<dbReference type="InterPro" id="IPR002502">
    <property type="entry name" value="Amidase_domain"/>
</dbReference>
<sequence length="392" mass="41499">MAIGLESRQGVIARLQSILDGHMNHPTEPYVDIAYNWAVDQVGRIWELRGKRQSGANGTSESNRVGQSILCLVGNTEAPTTELVASVNHLITYIREWQPSALSVFGHQDSVPTQCPGQQIMKLIAAGAFGGVSPIPKFDDGNIGVPIPEIPGMQVGINVDGRLGEWTVKVLQRRLGITADGRAGSGTWRALQSFLGTPSDGIVANQSYTADELGNGISGGWQFTGRNSSGSSMVRALQAYIGVSVDGVWGEGTTAALQRYLNNHESAFTGPGVLRTELGITVDGRFGPSTVRVLQARLGVVSDGKAGSGTWRALQSFLGTSVDGVVSNQSYAAEELGSGITGGWQYTGRNSSGSSMVRALQAYIGTSIDGVWGTGVTSALQRHLNRYDSAFR</sequence>
<evidence type="ECO:0000313" key="2">
    <source>
        <dbReference type="Proteomes" id="UP001203761"/>
    </source>
</evidence>
<dbReference type="CDD" id="cd06583">
    <property type="entry name" value="PGRP"/>
    <property type="match status" value="1"/>
</dbReference>
<gene>
    <name evidence="1" type="ORF">Bequi_13390</name>
</gene>
<dbReference type="EMBL" id="JAKNCJ010000012">
    <property type="protein sequence ID" value="MCL6424358.1"/>
    <property type="molecule type" value="Genomic_DNA"/>
</dbReference>
<dbReference type="Gene3D" id="1.10.101.10">
    <property type="entry name" value="PGBD-like superfamily/PGBD"/>
    <property type="match status" value="1"/>
</dbReference>
<dbReference type="SUPFAM" id="SSF55846">
    <property type="entry name" value="N-acetylmuramoyl-L-alanine amidase-like"/>
    <property type="match status" value="1"/>
</dbReference>
<organism evidence="1 2">
    <name type="scientific">Brachybacterium equifaecis</name>
    <dbReference type="NCBI Taxonomy" id="2910770"/>
    <lineage>
        <taxon>Bacteria</taxon>
        <taxon>Bacillati</taxon>
        <taxon>Actinomycetota</taxon>
        <taxon>Actinomycetes</taxon>
        <taxon>Micrococcales</taxon>
        <taxon>Dermabacteraceae</taxon>
        <taxon>Brachybacterium</taxon>
    </lineage>
</organism>
<name>A0ABT0R4L4_9MICO</name>
<dbReference type="InterPro" id="IPR036365">
    <property type="entry name" value="PGBD-like_sf"/>
</dbReference>
<proteinExistence type="predicted"/>
<dbReference type="RefSeq" id="WP_249738438.1">
    <property type="nucleotide sequence ID" value="NZ_JAKNCJ010000012.1"/>
</dbReference>